<evidence type="ECO:0000256" key="5">
    <source>
        <dbReference type="ARBA" id="ARBA00022776"/>
    </source>
</evidence>
<dbReference type="PANTHER" id="PTHR14527">
    <property type="entry name" value="PROTEIN MIS12 HOMOLOG"/>
    <property type="match status" value="1"/>
</dbReference>
<keyword evidence="4" id="KW-0132">Cell division</keyword>
<dbReference type="Pfam" id="PF05859">
    <property type="entry name" value="Mis12"/>
    <property type="match status" value="1"/>
</dbReference>
<dbReference type="PANTHER" id="PTHR14527:SF2">
    <property type="entry name" value="PROTEIN MIS12 HOMOLOG"/>
    <property type="match status" value="1"/>
</dbReference>
<proteinExistence type="inferred from homology"/>
<keyword evidence="11" id="KW-0472">Membrane</keyword>
<feature type="transmembrane region" description="Helical" evidence="11">
    <location>
        <begin position="315"/>
        <end position="334"/>
    </location>
</feature>
<name>A0ABX8I6R9_9ASCO</name>
<gene>
    <name evidence="12" type="ORF">CA3LBN_001952</name>
</gene>
<keyword evidence="11" id="KW-1133">Transmembrane helix</keyword>
<keyword evidence="5" id="KW-0498">Mitosis</keyword>
<comment type="subcellular location">
    <subcellularLocation>
        <location evidence="1">Chromosome</location>
        <location evidence="1">Centromere</location>
        <location evidence="1">Kinetochore</location>
    </subcellularLocation>
</comment>
<keyword evidence="3" id="KW-0158">Chromosome</keyword>
<evidence type="ECO:0000256" key="4">
    <source>
        <dbReference type="ARBA" id="ARBA00022618"/>
    </source>
</evidence>
<keyword evidence="9" id="KW-0137">Centromere</keyword>
<feature type="compositionally biased region" description="Acidic residues" evidence="10">
    <location>
        <begin position="60"/>
        <end position="69"/>
    </location>
</feature>
<evidence type="ECO:0000256" key="6">
    <source>
        <dbReference type="ARBA" id="ARBA00022838"/>
    </source>
</evidence>
<evidence type="ECO:0000256" key="2">
    <source>
        <dbReference type="ARBA" id="ARBA00008643"/>
    </source>
</evidence>
<keyword evidence="11" id="KW-0812">Transmembrane</keyword>
<accession>A0ABX8I6R9</accession>
<keyword evidence="6" id="KW-0995">Kinetochore</keyword>
<feature type="region of interest" description="Disordered" evidence="10">
    <location>
        <begin position="53"/>
        <end position="72"/>
    </location>
</feature>
<dbReference type="EMBL" id="CP076662">
    <property type="protein sequence ID" value="QWU87687.1"/>
    <property type="molecule type" value="Genomic_DNA"/>
</dbReference>
<keyword evidence="7" id="KW-0175">Coiled coil</keyword>
<reference evidence="12 13" key="1">
    <citation type="submission" date="2021-06" db="EMBL/GenBank/DDBJ databases">
        <title>Candida outbreak in Lebanon.</title>
        <authorList>
            <person name="Finianos M."/>
        </authorList>
    </citation>
    <scope>NUCLEOTIDE SEQUENCE [LARGE SCALE GENOMIC DNA]</scope>
    <source>
        <strain evidence="12">CA3LBN</strain>
    </source>
</reference>
<evidence type="ECO:0000313" key="12">
    <source>
        <dbReference type="EMBL" id="QWU87687.1"/>
    </source>
</evidence>
<evidence type="ECO:0000313" key="13">
    <source>
        <dbReference type="Proteomes" id="UP000825434"/>
    </source>
</evidence>
<evidence type="ECO:0000256" key="10">
    <source>
        <dbReference type="SAM" id="MobiDB-lite"/>
    </source>
</evidence>
<dbReference type="Proteomes" id="UP000825434">
    <property type="component" value="Chromosome 2"/>
</dbReference>
<comment type="similarity">
    <text evidence="2">Belongs to the mis12 family.</text>
</comment>
<keyword evidence="13" id="KW-1185">Reference proteome</keyword>
<dbReference type="InterPro" id="IPR008685">
    <property type="entry name" value="Centromere_Mis12"/>
</dbReference>
<evidence type="ECO:0000256" key="8">
    <source>
        <dbReference type="ARBA" id="ARBA00023306"/>
    </source>
</evidence>
<organism evidence="12 13">
    <name type="scientific">Candidozyma haemuli</name>
    <dbReference type="NCBI Taxonomy" id="45357"/>
    <lineage>
        <taxon>Eukaryota</taxon>
        <taxon>Fungi</taxon>
        <taxon>Dikarya</taxon>
        <taxon>Ascomycota</taxon>
        <taxon>Saccharomycotina</taxon>
        <taxon>Pichiomycetes</taxon>
        <taxon>Metschnikowiaceae</taxon>
        <taxon>Candidozyma</taxon>
    </lineage>
</organism>
<evidence type="ECO:0000256" key="7">
    <source>
        <dbReference type="ARBA" id="ARBA00023054"/>
    </source>
</evidence>
<evidence type="ECO:0000256" key="11">
    <source>
        <dbReference type="SAM" id="Phobius"/>
    </source>
</evidence>
<protein>
    <submittedName>
        <fullName evidence="12">Uncharacterized protein</fullName>
    </submittedName>
</protein>
<sequence>MDPQQSLLTEHLGFAPLTLVDEVINAVNHIMYRCTDALEVFLKNRRNSQIQELRNKSTDDSDIMMDDAEPTNPEFKKKVFPLEDIEKGTAELETLLVSHVDRAFDKFELYTLRNILHIPPDLVSGGWLRLKHHEGLDMSAAGDASADEEIKSLMEKIDLELTLRKVLQVQKAKAVKLVSALKHYRGCVAAIVSSGPASQLSPGKKAILRQHLEPMNENLYYLLGQTDTLLEQTLKLERKLSTGQFQEEGRFVPSLRDMYMNHKSVKLLNECGVLGDQGSSSLIMAGTLRPDPDLQRFNTAKEKMGHYFRFRPRSAFFNVLWMGVVPLSLTYLAYSYEGQLSFGRKFRKEVVLEEDYVPRKKDL</sequence>
<keyword evidence="8" id="KW-0131">Cell cycle</keyword>
<evidence type="ECO:0000256" key="1">
    <source>
        <dbReference type="ARBA" id="ARBA00004629"/>
    </source>
</evidence>
<evidence type="ECO:0000256" key="9">
    <source>
        <dbReference type="ARBA" id="ARBA00023328"/>
    </source>
</evidence>
<evidence type="ECO:0000256" key="3">
    <source>
        <dbReference type="ARBA" id="ARBA00022454"/>
    </source>
</evidence>